<reference evidence="6 7" key="1">
    <citation type="journal article" date="2011" name="Stand. Genomic Sci.">
        <title>Complete genome sequence of Syntrophobotulus glycolicus type strain (FlGlyR).</title>
        <authorList>
            <person name="Han C."/>
            <person name="Mwirichia R."/>
            <person name="Chertkov O."/>
            <person name="Held B."/>
            <person name="Lapidus A."/>
            <person name="Nolan M."/>
            <person name="Lucas S."/>
            <person name="Hammon N."/>
            <person name="Deshpande S."/>
            <person name="Cheng J.F."/>
            <person name="Tapia R."/>
            <person name="Goodwin L."/>
            <person name="Pitluck S."/>
            <person name="Huntemann M."/>
            <person name="Liolios K."/>
            <person name="Ivanova N."/>
            <person name="Pagani I."/>
            <person name="Mavromatis K."/>
            <person name="Ovchinikova G."/>
            <person name="Pati A."/>
            <person name="Chen A."/>
            <person name="Palaniappan K."/>
            <person name="Land M."/>
            <person name="Hauser L."/>
            <person name="Brambilla E.M."/>
            <person name="Rohde M."/>
            <person name="Spring S."/>
            <person name="Sikorski J."/>
            <person name="Goker M."/>
            <person name="Woyke T."/>
            <person name="Bristow J."/>
            <person name="Eisen J.A."/>
            <person name="Markowitz V."/>
            <person name="Hugenholtz P."/>
            <person name="Kyrpides N.C."/>
            <person name="Klenk H.P."/>
            <person name="Detter J.C."/>
        </authorList>
    </citation>
    <scope>NUCLEOTIDE SEQUENCE [LARGE SCALE GENOMIC DNA]</scope>
    <source>
        <strain evidence="7">DSM 8271 / FlGlyR</strain>
    </source>
</reference>
<accession>F0SZ45</accession>
<comment type="function">
    <text evidence="5">Catalyzes the methylation of C-1 in cobalt-precorrin-5B to form cobalt-precorrin-6A.</text>
</comment>
<dbReference type="OrthoDB" id="6439987at2"/>
<sequence>MKDNDLGKRKLRTGVTTGSCAAAAAKAAVLMLLTGQSRSSVHIETPKGVELTLPVRDVEIREGRVSCAVPKDSGDDPDITNGIMVCATVEKTGRESISITGGEGIGIVTKPGLACPVGEAAINPVPRQMIFAETRNVCRNLNYSGGLAIRISVPGGEKIAQKTFNPRLGIEGGISILGTTGIVEPMSEKAWIDTIYLEMKVHRAGGSENLLVCPGNYGQNFIRASLGINPAKAIKCSNYLGEMLDFARELDFGNLLLIGHAGKLVKLAAGIMNTHSRHADARMEILAAHAALQGAGTEQVKHLMTCNTTEEAAAYLIAQGLSGQVFPSVMKKIAEHVQNRVQGSLKTAVILFTNEHGILGKTEGADDILMKMKETGRV</sequence>
<comment type="similarity">
    <text evidence="5">Belongs to the CbiD family.</text>
</comment>
<dbReference type="HAMAP" id="MF_00787">
    <property type="entry name" value="CbiD"/>
    <property type="match status" value="1"/>
</dbReference>
<comment type="pathway">
    <text evidence="5">Cofactor biosynthesis; adenosylcobalamin biosynthesis; cob(II)yrinate a,c-diamide from sirohydrochlorin (anaerobic route): step 6/10.</text>
</comment>
<gene>
    <name evidence="5" type="primary">cbiD</name>
    <name evidence="6" type="ordered locus">Sgly_2894</name>
</gene>
<dbReference type="SUPFAM" id="SSF111342">
    <property type="entry name" value="CbiD-like"/>
    <property type="match status" value="1"/>
</dbReference>
<protein>
    <recommendedName>
        <fullName evidence="5">Cobalt-precorrin-5B C(1)-methyltransferase</fullName>
        <ecNumber evidence="5">2.1.1.195</ecNumber>
    </recommendedName>
    <alternativeName>
        <fullName evidence="5">Cobalt-precorrin-6A synthase</fullName>
    </alternativeName>
</protein>
<dbReference type="eggNOG" id="COG1903">
    <property type="taxonomic scope" value="Bacteria"/>
</dbReference>
<dbReference type="HOGENOM" id="CLU_041273_1_0_9"/>
<keyword evidence="1 5" id="KW-0169">Cobalamin biosynthesis</keyword>
<keyword evidence="2 5" id="KW-0489">Methyltransferase</keyword>
<dbReference type="GO" id="GO:0043780">
    <property type="term" value="F:cobalt-precorrin-5B C1-methyltransferase activity"/>
    <property type="evidence" value="ECO:0007669"/>
    <property type="project" value="RHEA"/>
</dbReference>
<evidence type="ECO:0000256" key="1">
    <source>
        <dbReference type="ARBA" id="ARBA00022573"/>
    </source>
</evidence>
<reference evidence="7" key="2">
    <citation type="submission" date="2011-02" db="EMBL/GenBank/DDBJ databases">
        <title>The complete genome of Syntrophobotulus glycolicus DSM 8271.</title>
        <authorList>
            <person name="Lucas S."/>
            <person name="Copeland A."/>
            <person name="Lapidus A."/>
            <person name="Bruce D."/>
            <person name="Goodwin L."/>
            <person name="Pitluck S."/>
            <person name="Kyrpides N."/>
            <person name="Mavromatis K."/>
            <person name="Pagani I."/>
            <person name="Ivanova N."/>
            <person name="Mikhailova N."/>
            <person name="Chertkov O."/>
            <person name="Held B."/>
            <person name="Detter J.C."/>
            <person name="Tapia R."/>
            <person name="Han C."/>
            <person name="Land M."/>
            <person name="Hauser L."/>
            <person name="Markowitz V."/>
            <person name="Cheng J.-F."/>
            <person name="Hugenholtz P."/>
            <person name="Woyke T."/>
            <person name="Wu D."/>
            <person name="Spring S."/>
            <person name="Schroeder M."/>
            <person name="Brambilla E."/>
            <person name="Klenk H.-P."/>
            <person name="Eisen J.A."/>
        </authorList>
    </citation>
    <scope>NUCLEOTIDE SEQUENCE [LARGE SCALE GENOMIC DNA]</scope>
    <source>
        <strain evidence="7">DSM 8271 / FlGlyR</strain>
    </source>
</reference>
<organism evidence="6 7">
    <name type="scientific">Syntrophobotulus glycolicus (strain DSM 8271 / FlGlyR)</name>
    <dbReference type="NCBI Taxonomy" id="645991"/>
    <lineage>
        <taxon>Bacteria</taxon>
        <taxon>Bacillati</taxon>
        <taxon>Bacillota</taxon>
        <taxon>Clostridia</taxon>
        <taxon>Eubacteriales</taxon>
        <taxon>Desulfitobacteriaceae</taxon>
        <taxon>Syntrophobotulus</taxon>
    </lineage>
</organism>
<proteinExistence type="inferred from homology"/>
<dbReference type="STRING" id="645991.Sgly_2894"/>
<evidence type="ECO:0000256" key="2">
    <source>
        <dbReference type="ARBA" id="ARBA00022603"/>
    </source>
</evidence>
<dbReference type="Pfam" id="PF01888">
    <property type="entry name" value="CbiD"/>
    <property type="match status" value="1"/>
</dbReference>
<dbReference type="AlphaFoldDB" id="F0SZ45"/>
<dbReference type="RefSeq" id="WP_013625983.1">
    <property type="nucleotide sequence ID" value="NC_015172.1"/>
</dbReference>
<dbReference type="EC" id="2.1.1.195" evidence="5"/>
<keyword evidence="4 5" id="KW-0949">S-adenosyl-L-methionine</keyword>
<dbReference type="NCBIfam" id="TIGR00312">
    <property type="entry name" value="cbiD"/>
    <property type="match status" value="1"/>
</dbReference>
<dbReference type="InterPro" id="IPR036074">
    <property type="entry name" value="CbiD_sf"/>
</dbReference>
<dbReference type="UniPathway" id="UPA00148">
    <property type="reaction ID" value="UER00227"/>
</dbReference>
<comment type="catalytic activity">
    <reaction evidence="5">
        <text>Co-precorrin-5B + S-adenosyl-L-methionine = Co-precorrin-6A + S-adenosyl-L-homocysteine</text>
        <dbReference type="Rhea" id="RHEA:26285"/>
        <dbReference type="ChEBI" id="CHEBI:57856"/>
        <dbReference type="ChEBI" id="CHEBI:59789"/>
        <dbReference type="ChEBI" id="CHEBI:60063"/>
        <dbReference type="ChEBI" id="CHEBI:60064"/>
        <dbReference type="EC" id="2.1.1.195"/>
    </reaction>
</comment>
<evidence type="ECO:0000256" key="4">
    <source>
        <dbReference type="ARBA" id="ARBA00022691"/>
    </source>
</evidence>
<dbReference type="EMBL" id="CP002547">
    <property type="protein sequence ID" value="ADY57163.1"/>
    <property type="molecule type" value="Genomic_DNA"/>
</dbReference>
<dbReference type="Gene3D" id="3.30.2110.10">
    <property type="entry name" value="CbiD-like"/>
    <property type="match status" value="1"/>
</dbReference>
<dbReference type="GO" id="GO:0032259">
    <property type="term" value="P:methylation"/>
    <property type="evidence" value="ECO:0007669"/>
    <property type="project" value="UniProtKB-KW"/>
</dbReference>
<dbReference type="PANTHER" id="PTHR35863:SF1">
    <property type="entry name" value="COBALT-PRECORRIN-5B C(1)-METHYLTRANSFERASE"/>
    <property type="match status" value="1"/>
</dbReference>
<name>F0SZ45_SYNGF</name>
<evidence type="ECO:0000256" key="5">
    <source>
        <dbReference type="HAMAP-Rule" id="MF_00787"/>
    </source>
</evidence>
<evidence type="ECO:0000313" key="7">
    <source>
        <dbReference type="Proteomes" id="UP000007488"/>
    </source>
</evidence>
<dbReference type="KEGG" id="sgy:Sgly_2894"/>
<dbReference type="Proteomes" id="UP000007488">
    <property type="component" value="Chromosome"/>
</dbReference>
<dbReference type="InterPro" id="IPR002748">
    <property type="entry name" value="CbiD"/>
</dbReference>
<evidence type="ECO:0000256" key="3">
    <source>
        <dbReference type="ARBA" id="ARBA00022679"/>
    </source>
</evidence>
<keyword evidence="3 5" id="KW-0808">Transferase</keyword>
<evidence type="ECO:0000313" key="6">
    <source>
        <dbReference type="EMBL" id="ADY57163.1"/>
    </source>
</evidence>
<keyword evidence="7" id="KW-1185">Reference proteome</keyword>
<dbReference type="GO" id="GO:0019251">
    <property type="term" value="P:anaerobic cobalamin biosynthetic process"/>
    <property type="evidence" value="ECO:0007669"/>
    <property type="project" value="UniProtKB-UniRule"/>
</dbReference>
<dbReference type="PIRSF" id="PIRSF026782">
    <property type="entry name" value="CbiD"/>
    <property type="match status" value="1"/>
</dbReference>
<dbReference type="PANTHER" id="PTHR35863">
    <property type="entry name" value="COBALT-PRECORRIN-5B C(1)-METHYLTRANSFERASE"/>
    <property type="match status" value="1"/>
</dbReference>